<dbReference type="GO" id="GO:0004427">
    <property type="term" value="F:inorganic diphosphate phosphatase activity"/>
    <property type="evidence" value="ECO:0007669"/>
    <property type="project" value="UniProtKB-EC"/>
</dbReference>
<dbReference type="InterPro" id="IPR002645">
    <property type="entry name" value="STAS_dom"/>
</dbReference>
<keyword evidence="5" id="KW-0963">Cytoplasm</keyword>
<evidence type="ECO:0000256" key="3">
    <source>
        <dbReference type="ARBA" id="ARBA00007958"/>
    </source>
</evidence>
<keyword evidence="7 13" id="KW-0378">Hydrolase</keyword>
<keyword evidence="14" id="KW-1185">Reference proteome</keyword>
<dbReference type="FunFam" id="3.40.50.1000:FF:000051">
    <property type="entry name" value="Phospholysine phosphohistidine inorganic pyrophosphate phosphatase"/>
    <property type="match status" value="1"/>
</dbReference>
<name>A0A1D8KC68_9GAMM</name>
<dbReference type="NCBIfam" id="TIGR01458">
    <property type="entry name" value="HAD-SF-IIA-hyp3"/>
    <property type="match status" value="1"/>
</dbReference>
<dbReference type="Gene3D" id="3.40.50.1000">
    <property type="entry name" value="HAD superfamily/HAD-like"/>
    <property type="match status" value="2"/>
</dbReference>
<dbReference type="Pfam" id="PF13242">
    <property type="entry name" value="Hydrolase_like"/>
    <property type="match status" value="1"/>
</dbReference>
<dbReference type="InterPro" id="IPR006357">
    <property type="entry name" value="HAD-SF_hydro_IIA"/>
</dbReference>
<proteinExistence type="inferred from homology"/>
<evidence type="ECO:0000313" key="14">
    <source>
        <dbReference type="Proteomes" id="UP000095342"/>
    </source>
</evidence>
<evidence type="ECO:0000256" key="11">
    <source>
        <dbReference type="ARBA" id="ARBA00047820"/>
    </source>
</evidence>
<organism evidence="13 14">
    <name type="scientific">Acidihalobacter aeolianus</name>
    <dbReference type="NCBI Taxonomy" id="2792603"/>
    <lineage>
        <taxon>Bacteria</taxon>
        <taxon>Pseudomonadati</taxon>
        <taxon>Pseudomonadota</taxon>
        <taxon>Gammaproteobacteria</taxon>
        <taxon>Chromatiales</taxon>
        <taxon>Ectothiorhodospiraceae</taxon>
        <taxon>Acidihalobacter</taxon>
    </lineage>
</organism>
<dbReference type="InterPro" id="IPR036412">
    <property type="entry name" value="HAD-like_sf"/>
</dbReference>
<evidence type="ECO:0000256" key="8">
    <source>
        <dbReference type="ARBA" id="ARBA00022842"/>
    </source>
</evidence>
<dbReference type="KEGG" id="aaeo:BJI67_10205"/>
<comment type="cofactor">
    <cofactor evidence="1">
        <name>Mg(2+)</name>
        <dbReference type="ChEBI" id="CHEBI:18420"/>
    </cofactor>
</comment>
<comment type="catalytic activity">
    <reaction evidence="11">
        <text>diphosphate + H2O = 2 phosphate + H(+)</text>
        <dbReference type="Rhea" id="RHEA:24576"/>
        <dbReference type="ChEBI" id="CHEBI:15377"/>
        <dbReference type="ChEBI" id="CHEBI:15378"/>
        <dbReference type="ChEBI" id="CHEBI:33019"/>
        <dbReference type="ChEBI" id="CHEBI:43474"/>
        <dbReference type="EC" id="3.6.1.1"/>
    </reaction>
</comment>
<evidence type="ECO:0000256" key="4">
    <source>
        <dbReference type="ARBA" id="ARBA00012146"/>
    </source>
</evidence>
<comment type="subcellular location">
    <subcellularLocation>
        <location evidence="2">Cytoplasm</location>
    </subcellularLocation>
</comment>
<dbReference type="EMBL" id="CP017448">
    <property type="protein sequence ID" value="AOV18561.1"/>
    <property type="molecule type" value="Genomic_DNA"/>
</dbReference>
<dbReference type="Pfam" id="PF13344">
    <property type="entry name" value="Hydrolase_6"/>
    <property type="match status" value="1"/>
</dbReference>
<evidence type="ECO:0000256" key="7">
    <source>
        <dbReference type="ARBA" id="ARBA00022801"/>
    </source>
</evidence>
<comment type="function">
    <text evidence="9">Phosphatase that hydrolyzes imidodiphosphate, 3-phosphohistidine and 6-phospholysine. Has broad substrate specificity and can also hydrolyze inorganic diphosphate, but with lower efficiency.</text>
</comment>
<protein>
    <recommendedName>
        <fullName evidence="10">Phospholysine phosphohistidine inorganic pyrophosphate phosphatase</fullName>
        <ecNumber evidence="4">3.6.1.1</ecNumber>
    </recommendedName>
</protein>
<dbReference type="GO" id="GO:0046872">
    <property type="term" value="F:metal ion binding"/>
    <property type="evidence" value="ECO:0007669"/>
    <property type="project" value="UniProtKB-KW"/>
</dbReference>
<evidence type="ECO:0000313" key="13">
    <source>
        <dbReference type="EMBL" id="AOV18561.1"/>
    </source>
</evidence>
<evidence type="ECO:0000259" key="12">
    <source>
        <dbReference type="PROSITE" id="PS50801"/>
    </source>
</evidence>
<dbReference type="PANTHER" id="PTHR19288:SF44">
    <property type="entry name" value="PHOSPHOLYSINE PHOSPHOHISTIDINE INORGANIC PYROPHOSPHATE PHOSPHATASE"/>
    <property type="match status" value="1"/>
</dbReference>
<keyword evidence="6" id="KW-0479">Metal-binding</keyword>
<evidence type="ECO:0000256" key="2">
    <source>
        <dbReference type="ARBA" id="ARBA00004496"/>
    </source>
</evidence>
<dbReference type="InterPro" id="IPR023214">
    <property type="entry name" value="HAD_sf"/>
</dbReference>
<dbReference type="AlphaFoldDB" id="A0A1D8KC68"/>
<dbReference type="GO" id="GO:0005829">
    <property type="term" value="C:cytosol"/>
    <property type="evidence" value="ECO:0007669"/>
    <property type="project" value="TreeGrafter"/>
</dbReference>
<dbReference type="PANTHER" id="PTHR19288">
    <property type="entry name" value="4-NITROPHENYLPHOSPHATASE-RELATED"/>
    <property type="match status" value="1"/>
</dbReference>
<dbReference type="EC" id="3.6.1.1" evidence="4"/>
<gene>
    <name evidence="13" type="ORF">BJI67_10205</name>
</gene>
<dbReference type="PROSITE" id="PS50801">
    <property type="entry name" value="STAS"/>
    <property type="match status" value="1"/>
</dbReference>
<comment type="similarity">
    <text evidence="3">Belongs to the HAD-like hydrolase superfamily.</text>
</comment>
<dbReference type="GO" id="GO:0016791">
    <property type="term" value="F:phosphatase activity"/>
    <property type="evidence" value="ECO:0007669"/>
    <property type="project" value="InterPro"/>
</dbReference>
<evidence type="ECO:0000256" key="5">
    <source>
        <dbReference type="ARBA" id="ARBA00022490"/>
    </source>
</evidence>
<sequence length="258" mass="27362">MNEQPRIRGVLLDLSGVLYAGNIPLPGAVPALRKLKSSGLPVRYVTNTTRQPRTRILRALNDMGFAIQSDEVFTPVQAALDHLHKHAQRPHLLIHPDLRAEFAGLDLQSPNAVVLGDAAQAFDYASLNAAFRLLMDGAQLLALGDNRYFRDADGLSLDIGPFKAALEYAADTRACVLGKPAADFFLEAVSALGCAPGEAIMVGDDAVADVEGALGAGLQGVLVRTGKYRDGDEDRIARPGARTVDDLAAAVELILSAA</sequence>
<dbReference type="SUPFAM" id="SSF56784">
    <property type="entry name" value="HAD-like"/>
    <property type="match status" value="1"/>
</dbReference>
<dbReference type="Proteomes" id="UP000095342">
    <property type="component" value="Chromosome"/>
</dbReference>
<evidence type="ECO:0000256" key="9">
    <source>
        <dbReference type="ARBA" id="ARBA00037258"/>
    </source>
</evidence>
<dbReference type="RefSeq" id="WP_070074085.1">
    <property type="nucleotide sequence ID" value="NZ_CP017448.1"/>
</dbReference>
<reference evidence="13 14" key="1">
    <citation type="submission" date="2016-09" db="EMBL/GenBank/DDBJ databases">
        <title>Acidihalobacter prosperus V6 (DSM14174).</title>
        <authorList>
            <person name="Khaleque H.N."/>
            <person name="Ramsay J.P."/>
            <person name="Murphy R.J.T."/>
            <person name="Kaksonen A.H."/>
            <person name="Boxall N.J."/>
            <person name="Watkin E.L.J."/>
        </authorList>
    </citation>
    <scope>NUCLEOTIDE SEQUENCE [LARGE SCALE GENOMIC DNA]</scope>
    <source>
        <strain evidence="13 14">V6</strain>
    </source>
</reference>
<keyword evidence="8" id="KW-0460">Magnesium</keyword>
<evidence type="ECO:0000256" key="1">
    <source>
        <dbReference type="ARBA" id="ARBA00001946"/>
    </source>
</evidence>
<dbReference type="InterPro" id="IPR006355">
    <property type="entry name" value="LHPP/HDHD2"/>
</dbReference>
<accession>A0A1D8KC68</accession>
<evidence type="ECO:0000256" key="10">
    <source>
        <dbReference type="ARBA" id="ARBA00039357"/>
    </source>
</evidence>
<evidence type="ECO:0000256" key="6">
    <source>
        <dbReference type="ARBA" id="ARBA00022723"/>
    </source>
</evidence>
<feature type="domain" description="STAS" evidence="12">
    <location>
        <begin position="1"/>
        <end position="83"/>
    </location>
</feature>